<dbReference type="RefSeq" id="WP_089800562.1">
    <property type="nucleotide sequence ID" value="NZ_BJYE01000005.1"/>
</dbReference>
<dbReference type="EMBL" id="BJYE01000005">
    <property type="protein sequence ID" value="GEN56136.1"/>
    <property type="molecule type" value="Genomic_DNA"/>
</dbReference>
<dbReference type="Pfam" id="PF12833">
    <property type="entry name" value="HTH_18"/>
    <property type="match status" value="1"/>
</dbReference>
<dbReference type="InterPro" id="IPR003313">
    <property type="entry name" value="AraC-bd"/>
</dbReference>
<dbReference type="InterPro" id="IPR018062">
    <property type="entry name" value="HTH_AraC-typ_CS"/>
</dbReference>
<dbReference type="InterPro" id="IPR009057">
    <property type="entry name" value="Homeodomain-like_sf"/>
</dbReference>
<dbReference type="PROSITE" id="PS01124">
    <property type="entry name" value="HTH_ARAC_FAMILY_2"/>
    <property type="match status" value="1"/>
</dbReference>
<reference evidence="5 6" key="1">
    <citation type="submission" date="2019-07" db="EMBL/GenBank/DDBJ databases">
        <title>Whole genome shotgun sequence of Halolactibacillus alkaliphilus NBRC 103919.</title>
        <authorList>
            <person name="Hosoyama A."/>
            <person name="Uohara A."/>
            <person name="Ohji S."/>
            <person name="Ichikawa N."/>
        </authorList>
    </citation>
    <scope>NUCLEOTIDE SEQUENCE [LARGE SCALE GENOMIC DNA]</scope>
    <source>
        <strain evidence="5 6">NBRC 103919</strain>
    </source>
</reference>
<organism evidence="5 6">
    <name type="scientific">Halolactibacillus alkaliphilus</name>
    <dbReference type="NCBI Taxonomy" id="442899"/>
    <lineage>
        <taxon>Bacteria</taxon>
        <taxon>Bacillati</taxon>
        <taxon>Bacillota</taxon>
        <taxon>Bacilli</taxon>
        <taxon>Bacillales</taxon>
        <taxon>Bacillaceae</taxon>
        <taxon>Halolactibacillus</taxon>
    </lineage>
</organism>
<dbReference type="Proteomes" id="UP000321400">
    <property type="component" value="Unassembled WGS sequence"/>
</dbReference>
<dbReference type="Pfam" id="PF02311">
    <property type="entry name" value="AraC_binding"/>
    <property type="match status" value="1"/>
</dbReference>
<keyword evidence="6" id="KW-1185">Reference proteome</keyword>
<dbReference type="SMART" id="SM00342">
    <property type="entry name" value="HTH_ARAC"/>
    <property type="match status" value="1"/>
</dbReference>
<dbReference type="Gene3D" id="2.60.120.10">
    <property type="entry name" value="Jelly Rolls"/>
    <property type="match status" value="1"/>
</dbReference>
<evidence type="ECO:0000259" key="4">
    <source>
        <dbReference type="PROSITE" id="PS01124"/>
    </source>
</evidence>
<evidence type="ECO:0000313" key="5">
    <source>
        <dbReference type="EMBL" id="GEN56136.1"/>
    </source>
</evidence>
<dbReference type="AlphaFoldDB" id="A0A511WZL2"/>
<sequence length="253" mass="29566">MVFFQKHGLSNPATFIHYDVTDFQFPPHFHPAYELLFVDSGAVDVFLDNQYYRLTSGQAIFIHSNQLHHMQTVGTTKMTVLLFSQQLISDFDQQYKGEIAAYPVINFPLDIDLAECKTVYHKKAFLYQFISRFISMTDFIPHNRSTNTTALYDVLLYVEAHYNGHCSLKEAANILQYDYTYLSLLFKQMTNMSFTDYVNQYRIGFALDQLKNSELTISEIARQSGYDTLRTFNRNFLKWVNMTATDYRKKETG</sequence>
<accession>A0A511WZL2</accession>
<dbReference type="PROSITE" id="PS00041">
    <property type="entry name" value="HTH_ARAC_FAMILY_1"/>
    <property type="match status" value="1"/>
</dbReference>
<dbReference type="Gene3D" id="1.10.10.60">
    <property type="entry name" value="Homeodomain-like"/>
    <property type="match status" value="2"/>
</dbReference>
<dbReference type="GO" id="GO:0003700">
    <property type="term" value="F:DNA-binding transcription factor activity"/>
    <property type="evidence" value="ECO:0007669"/>
    <property type="project" value="InterPro"/>
</dbReference>
<comment type="caution">
    <text evidence="5">The sequence shown here is derived from an EMBL/GenBank/DDBJ whole genome shotgun (WGS) entry which is preliminary data.</text>
</comment>
<dbReference type="SUPFAM" id="SSF51215">
    <property type="entry name" value="Regulatory protein AraC"/>
    <property type="match status" value="1"/>
</dbReference>
<dbReference type="InterPro" id="IPR037923">
    <property type="entry name" value="HTH-like"/>
</dbReference>
<dbReference type="STRING" id="442899.SAMN05720591_10657"/>
<dbReference type="PANTHER" id="PTHR43280:SF28">
    <property type="entry name" value="HTH-TYPE TRANSCRIPTIONAL ACTIVATOR RHAS"/>
    <property type="match status" value="1"/>
</dbReference>
<dbReference type="PANTHER" id="PTHR43280">
    <property type="entry name" value="ARAC-FAMILY TRANSCRIPTIONAL REGULATOR"/>
    <property type="match status" value="1"/>
</dbReference>
<protein>
    <recommendedName>
        <fullName evidence="4">HTH araC/xylS-type domain-containing protein</fullName>
    </recommendedName>
</protein>
<evidence type="ECO:0000256" key="1">
    <source>
        <dbReference type="ARBA" id="ARBA00023015"/>
    </source>
</evidence>
<evidence type="ECO:0000256" key="3">
    <source>
        <dbReference type="ARBA" id="ARBA00023163"/>
    </source>
</evidence>
<evidence type="ECO:0000256" key="2">
    <source>
        <dbReference type="ARBA" id="ARBA00023125"/>
    </source>
</evidence>
<keyword evidence="3" id="KW-0804">Transcription</keyword>
<dbReference type="OrthoDB" id="182958at2"/>
<dbReference type="InterPro" id="IPR018060">
    <property type="entry name" value="HTH_AraC"/>
</dbReference>
<keyword evidence="2" id="KW-0238">DNA-binding</keyword>
<feature type="domain" description="HTH araC/xylS-type" evidence="4">
    <location>
        <begin position="152"/>
        <end position="250"/>
    </location>
</feature>
<name>A0A511WZL2_9BACI</name>
<dbReference type="SUPFAM" id="SSF46689">
    <property type="entry name" value="Homeodomain-like"/>
    <property type="match status" value="2"/>
</dbReference>
<dbReference type="GO" id="GO:0043565">
    <property type="term" value="F:sequence-specific DNA binding"/>
    <property type="evidence" value="ECO:0007669"/>
    <property type="project" value="InterPro"/>
</dbReference>
<gene>
    <name evidence="5" type="ORF">HAL01_06000</name>
</gene>
<evidence type="ECO:0000313" key="6">
    <source>
        <dbReference type="Proteomes" id="UP000321400"/>
    </source>
</evidence>
<keyword evidence="1" id="KW-0805">Transcription regulation</keyword>
<dbReference type="InterPro" id="IPR014710">
    <property type="entry name" value="RmlC-like_jellyroll"/>
</dbReference>
<proteinExistence type="predicted"/>